<evidence type="ECO:0000259" key="2">
    <source>
        <dbReference type="Pfam" id="PF13514"/>
    </source>
</evidence>
<feature type="coiled-coil region" evidence="1">
    <location>
        <begin position="327"/>
        <end position="354"/>
    </location>
</feature>
<dbReference type="Proteomes" id="UP000309215">
    <property type="component" value="Unassembled WGS sequence"/>
</dbReference>
<reference evidence="3 4" key="1">
    <citation type="submission" date="2019-04" db="EMBL/GenBank/DDBJ databases">
        <authorList>
            <person name="Li Y."/>
            <person name="Wang J."/>
        </authorList>
    </citation>
    <scope>NUCLEOTIDE SEQUENCE [LARGE SCALE GENOMIC DNA]</scope>
    <source>
        <strain evidence="3 4">DSM 14668</strain>
    </source>
</reference>
<dbReference type="AlphaFoldDB" id="A0A4U1J9P6"/>
<keyword evidence="1" id="KW-0175">Coiled coil</keyword>
<name>A0A4U1J9P6_9BACT</name>
<gene>
    <name evidence="3" type="ORF">E8A74_24605</name>
</gene>
<keyword evidence="4" id="KW-1185">Reference proteome</keyword>
<comment type="caution">
    <text evidence="3">The sequence shown here is derived from an EMBL/GenBank/DDBJ whole genome shotgun (WGS) entry which is preliminary data.</text>
</comment>
<dbReference type="InterPro" id="IPR038734">
    <property type="entry name" value="YhaN_AAA"/>
</dbReference>
<dbReference type="InterPro" id="IPR027417">
    <property type="entry name" value="P-loop_NTPase"/>
</dbReference>
<organism evidence="3 4">
    <name type="scientific">Polyangium fumosum</name>
    <dbReference type="NCBI Taxonomy" id="889272"/>
    <lineage>
        <taxon>Bacteria</taxon>
        <taxon>Pseudomonadati</taxon>
        <taxon>Myxococcota</taxon>
        <taxon>Polyangia</taxon>
        <taxon>Polyangiales</taxon>
        <taxon>Polyangiaceae</taxon>
        <taxon>Polyangium</taxon>
    </lineage>
</organism>
<dbReference type="PANTHER" id="PTHR41259:SF1">
    <property type="entry name" value="DOUBLE-STRAND BREAK REPAIR RAD50 ATPASE, PUTATIVE-RELATED"/>
    <property type="match status" value="1"/>
</dbReference>
<protein>
    <recommendedName>
        <fullName evidence="2">YhaN AAA domain-containing protein</fullName>
    </recommendedName>
</protein>
<dbReference type="SUPFAM" id="SSF52540">
    <property type="entry name" value="P-loop containing nucleoside triphosphate hydrolases"/>
    <property type="match status" value="1"/>
</dbReference>
<dbReference type="OrthoDB" id="9764467at2"/>
<feature type="coiled-coil region" evidence="1">
    <location>
        <begin position="727"/>
        <end position="754"/>
    </location>
</feature>
<sequence length="1186" mass="131338">MKILSLELLRWGPFSDLALDFSSPARAFHLVVGSNEAGKSTTLRAVGGLLFGIPERTSDDHRHKMSELRISGRIGYEDGSELAIVRRKGRKETLLDPAGQPLDEALLRKLLGSIERAQFETMFGLSHDGLVKGGRELVEGQGDLGESLFGAGLGQTVASLLRKLGGRADEIYLPRGKKRKLNDAIDKFKEAKKRAQELSQSARDFEDINKQLGDRRAETSRIAAELVDLGRRMRRLQRVKQALRPLAERAEVLAALDVRRDVVVLPETAAEDRRRTQAIIHEAGPREEKLREDVRELEGKLAVLAVPTALLQKGALVRQVQGELGSHKKASIDATRLRGELRQVEDEARGLCARLGRRDISVEEAEAWRLSAVASTRVRSLVKQKVELDAAAKSAESALGAAEERLDDEKRRGAALPPPADVEALAHGLDVARREGDLDKRIQERARAAESLGQRVQAGRAALSLFDVPFDKIGNLPMPARETIERFERGLGVKDEELRSLGQTLADRKRKLSALERELEQIRRGGAVPTEADWASARSGRDAAWIELRRALLPAEHAHAHGAADDIAAFRSAPPRPGVEAVFAYEASVRHADDLAASLFREADRVAKVSQRSLEQQGLLREIAELDAERQSLEAARDELGRQWQEQWKASSLAPLSPAEMKGFLGQYERLVEDRRRWAEAEALLAADRALAADHEETLGALLRPLGLAVRGLPALMERARAVCEREAKAQKDREAHERDLGRAKDQVAQCKALLERRRAEHAAWSAQWAEAMAGVDLPEATGTVEAEEVLALRSDLEKRCADARDRRRRIEGIERDARLFADRVVEITRAAATDLVDAPIEHAANLVVERFLAAEKDEIARQKDAQKLDEKRRELEDVILRRKAAENELTALQSAARAENLAELGEAEDRSKEVRALKARLAPIERQLLDLGEGLGIEALVAECQGLSGDDVATELSSLDEQIQAKNDAKAKVEQEIGKLEERRGRVDGGDGAAQAAAEAEGHLASMGVLVEEYARARLAFRLLEDEIKHYRERHQGPIVRRASELFRRLTLGSFLEIRGDDEGDESRPVLKCVRTSGERVGVEGLSDGTRDQLFFALRMASLERHFEHNEPIPFVLDDILVNFDDARSRAALSILGDLSQKTQVLFFTHHARVADLAREAVPPSRLCLHDLDTLGGRARLRPAS</sequence>
<feature type="coiled-coil region" evidence="1">
    <location>
        <begin position="385"/>
        <end position="412"/>
    </location>
</feature>
<evidence type="ECO:0000313" key="4">
    <source>
        <dbReference type="Proteomes" id="UP000309215"/>
    </source>
</evidence>
<proteinExistence type="predicted"/>
<feature type="coiled-coil region" evidence="1">
    <location>
        <begin position="869"/>
        <end position="903"/>
    </location>
</feature>
<dbReference type="EMBL" id="SSMQ01000027">
    <property type="protein sequence ID" value="TKD03776.1"/>
    <property type="molecule type" value="Genomic_DNA"/>
</dbReference>
<accession>A0A4U1J9P6</accession>
<dbReference type="Pfam" id="PF13514">
    <property type="entry name" value="AAA_27"/>
    <property type="match status" value="1"/>
</dbReference>
<feature type="coiled-coil region" evidence="1">
    <location>
        <begin position="178"/>
        <end position="208"/>
    </location>
</feature>
<feature type="domain" description="YhaN AAA" evidence="2">
    <location>
        <begin position="1"/>
        <end position="203"/>
    </location>
</feature>
<feature type="coiled-coil region" evidence="1">
    <location>
        <begin position="957"/>
        <end position="984"/>
    </location>
</feature>
<dbReference type="Gene3D" id="3.40.50.300">
    <property type="entry name" value="P-loop containing nucleotide triphosphate hydrolases"/>
    <property type="match status" value="2"/>
</dbReference>
<feature type="coiled-coil region" evidence="1">
    <location>
        <begin position="498"/>
        <end position="525"/>
    </location>
</feature>
<evidence type="ECO:0000256" key="1">
    <source>
        <dbReference type="SAM" id="Coils"/>
    </source>
</evidence>
<evidence type="ECO:0000313" key="3">
    <source>
        <dbReference type="EMBL" id="TKD03776.1"/>
    </source>
</evidence>
<dbReference type="PANTHER" id="PTHR41259">
    <property type="entry name" value="DOUBLE-STRAND BREAK REPAIR RAD50 ATPASE, PUTATIVE-RELATED"/>
    <property type="match status" value="1"/>
</dbReference>
<feature type="coiled-coil region" evidence="1">
    <location>
        <begin position="616"/>
        <end position="643"/>
    </location>
</feature>
<dbReference type="RefSeq" id="WP_136931510.1">
    <property type="nucleotide sequence ID" value="NZ_SSMQ01000027.1"/>
</dbReference>